<gene>
    <name evidence="3" type="ORF">BST99_08945</name>
</gene>
<evidence type="ECO:0000313" key="4">
    <source>
        <dbReference type="Proteomes" id="UP000239366"/>
    </source>
</evidence>
<keyword evidence="1" id="KW-0812">Transmembrane</keyword>
<name>A0A2S7T8E7_9FLAO</name>
<dbReference type="InterPro" id="IPR006976">
    <property type="entry name" value="VanZ-like"/>
</dbReference>
<organism evidence="3 4">
    <name type="scientific">Aureicoccus marinus</name>
    <dbReference type="NCBI Taxonomy" id="754435"/>
    <lineage>
        <taxon>Bacteria</taxon>
        <taxon>Pseudomonadati</taxon>
        <taxon>Bacteroidota</taxon>
        <taxon>Flavobacteriia</taxon>
        <taxon>Flavobacteriales</taxon>
        <taxon>Flavobacteriaceae</taxon>
        <taxon>Aureicoccus</taxon>
    </lineage>
</organism>
<feature type="transmembrane region" description="Helical" evidence="1">
    <location>
        <begin position="27"/>
        <end position="46"/>
    </location>
</feature>
<dbReference type="PANTHER" id="PTHR28008:SF1">
    <property type="entry name" value="DOMAIN PROTEIN, PUTATIVE (AFU_ORTHOLOGUE AFUA_3G10980)-RELATED"/>
    <property type="match status" value="1"/>
</dbReference>
<proteinExistence type="predicted"/>
<sequence length="120" mass="13571">MVVITFLSLVSGISVETERLVDLPIDKLVHLTFYAVAVTLGAMAWKEKHEPFTITSRFLILLAFLASLYGTVIEVFQYCFTADRTAEWEDVLANSVGAIFGAFFTLWSKDKIWTLKTRSK</sequence>
<accession>A0A2S7T8E7</accession>
<evidence type="ECO:0000259" key="2">
    <source>
        <dbReference type="Pfam" id="PF04892"/>
    </source>
</evidence>
<reference evidence="4" key="1">
    <citation type="submission" date="2016-11" db="EMBL/GenBank/DDBJ databases">
        <title>Trade-off between light-utilization and light-protection in marine flavobacteria.</title>
        <authorList>
            <person name="Kumagai Y."/>
            <person name="Yoshizawa S."/>
            <person name="Kogure K."/>
        </authorList>
    </citation>
    <scope>NUCLEOTIDE SEQUENCE [LARGE SCALE GENOMIC DNA]</scope>
    <source>
        <strain evidence="4">SG-18</strain>
    </source>
</reference>
<feature type="transmembrane region" description="Helical" evidence="1">
    <location>
        <begin position="91"/>
        <end position="108"/>
    </location>
</feature>
<dbReference type="Pfam" id="PF04892">
    <property type="entry name" value="VanZ"/>
    <property type="match status" value="1"/>
</dbReference>
<keyword evidence="4" id="KW-1185">Reference proteome</keyword>
<dbReference type="Proteomes" id="UP000239366">
    <property type="component" value="Unassembled WGS sequence"/>
</dbReference>
<dbReference type="PANTHER" id="PTHR28008">
    <property type="entry name" value="DOMAIN PROTEIN, PUTATIVE (AFU_ORTHOLOGUE AFUA_3G10980)-RELATED"/>
    <property type="match status" value="1"/>
</dbReference>
<evidence type="ECO:0000256" key="1">
    <source>
        <dbReference type="SAM" id="Phobius"/>
    </source>
</evidence>
<comment type="caution">
    <text evidence="3">The sequence shown here is derived from an EMBL/GenBank/DDBJ whole genome shotgun (WGS) entry which is preliminary data.</text>
</comment>
<protein>
    <recommendedName>
        <fullName evidence="2">VanZ-like domain-containing protein</fullName>
    </recommendedName>
</protein>
<evidence type="ECO:0000313" key="3">
    <source>
        <dbReference type="EMBL" id="PQJ15838.1"/>
    </source>
</evidence>
<keyword evidence="1" id="KW-0472">Membrane</keyword>
<dbReference type="NCBIfam" id="NF037970">
    <property type="entry name" value="vanZ_1"/>
    <property type="match status" value="1"/>
</dbReference>
<dbReference type="EMBL" id="MQVX01000001">
    <property type="protein sequence ID" value="PQJ15838.1"/>
    <property type="molecule type" value="Genomic_DNA"/>
</dbReference>
<keyword evidence="1" id="KW-1133">Transmembrane helix</keyword>
<feature type="transmembrane region" description="Helical" evidence="1">
    <location>
        <begin position="58"/>
        <end position="79"/>
    </location>
</feature>
<feature type="domain" description="VanZ-like" evidence="2">
    <location>
        <begin position="25"/>
        <end position="105"/>
    </location>
</feature>
<dbReference type="AlphaFoldDB" id="A0A2S7T8E7"/>